<name>A0AA37C448_9ACTN</name>
<feature type="region of interest" description="Disordered" evidence="1">
    <location>
        <begin position="1"/>
        <end position="61"/>
    </location>
</feature>
<dbReference type="AlphaFoldDB" id="A0AA37C448"/>
<protein>
    <submittedName>
        <fullName evidence="2">Uncharacterized protein</fullName>
    </submittedName>
</protein>
<gene>
    <name evidence="2" type="ORF">ScoT_62710</name>
</gene>
<organism evidence="2 3">
    <name type="scientific">Streptomyces albidoflavus</name>
    <dbReference type="NCBI Taxonomy" id="1886"/>
    <lineage>
        <taxon>Bacteria</taxon>
        <taxon>Bacillati</taxon>
        <taxon>Actinomycetota</taxon>
        <taxon>Actinomycetes</taxon>
        <taxon>Kitasatosporales</taxon>
        <taxon>Streptomycetaceae</taxon>
        <taxon>Streptomyces</taxon>
        <taxon>Streptomyces albidoflavus group</taxon>
    </lineage>
</organism>
<proteinExistence type="predicted"/>
<comment type="caution">
    <text evidence="2">The sequence shown here is derived from an EMBL/GenBank/DDBJ whole genome shotgun (WGS) entry which is preliminary data.</text>
</comment>
<feature type="compositionally biased region" description="Basic and acidic residues" evidence="1">
    <location>
        <begin position="1"/>
        <end position="10"/>
    </location>
</feature>
<evidence type="ECO:0000256" key="1">
    <source>
        <dbReference type="SAM" id="MobiDB-lite"/>
    </source>
</evidence>
<sequence>MALPGKEHSYRRSRATGTHNNDVVHASPKNRIEPTRPPLRSVGTSRPTDRGTGEEAMRISN</sequence>
<evidence type="ECO:0000313" key="2">
    <source>
        <dbReference type="EMBL" id="GHI50097.1"/>
    </source>
</evidence>
<reference evidence="2" key="1">
    <citation type="submission" date="2022-09" db="EMBL/GenBank/DDBJ databases">
        <title>Whole genome shotgun sequence of Streptomyces albidoflavus NBRC 12854.</title>
        <authorList>
            <person name="Komaki H."/>
            <person name="Tamura T."/>
        </authorList>
    </citation>
    <scope>NUCLEOTIDE SEQUENCE</scope>
    <source>
        <strain evidence="2">NBRC 12854</strain>
    </source>
</reference>
<dbReference type="Proteomes" id="UP001051844">
    <property type="component" value="Unassembled WGS sequence"/>
</dbReference>
<dbReference type="EMBL" id="BNDZ01000005">
    <property type="protein sequence ID" value="GHI50097.1"/>
    <property type="molecule type" value="Genomic_DNA"/>
</dbReference>
<evidence type="ECO:0000313" key="3">
    <source>
        <dbReference type="Proteomes" id="UP001051844"/>
    </source>
</evidence>
<accession>A0AA37C448</accession>
<feature type="compositionally biased region" description="Basic and acidic residues" evidence="1">
    <location>
        <begin position="47"/>
        <end position="61"/>
    </location>
</feature>